<dbReference type="RefSeq" id="WP_149768422.1">
    <property type="nucleotide sequence ID" value="NZ_VDFQ02000001.1"/>
</dbReference>
<dbReference type="AlphaFoldDB" id="A0A5Q6S4E5"/>
<dbReference type="Proteomes" id="UP000307768">
    <property type="component" value="Unassembled WGS sequence"/>
</dbReference>
<evidence type="ECO:0000313" key="3">
    <source>
        <dbReference type="Proteomes" id="UP000307768"/>
    </source>
</evidence>
<dbReference type="EMBL" id="VDFQ02000001">
    <property type="protein sequence ID" value="KAA1425247.1"/>
    <property type="molecule type" value="Genomic_DNA"/>
</dbReference>
<feature type="transmembrane region" description="Helical" evidence="1">
    <location>
        <begin position="89"/>
        <end position="110"/>
    </location>
</feature>
<evidence type="ECO:0000313" key="2">
    <source>
        <dbReference type="EMBL" id="KAA1425247.1"/>
    </source>
</evidence>
<keyword evidence="1" id="KW-1133">Transmembrane helix</keyword>
<dbReference type="OrthoDB" id="5186135at2"/>
<protein>
    <recommendedName>
        <fullName evidence="4">DUF485 domain-containing protein</fullName>
    </recommendedName>
</protein>
<evidence type="ECO:0008006" key="4">
    <source>
        <dbReference type="Google" id="ProtNLM"/>
    </source>
</evidence>
<keyword evidence="1" id="KW-0812">Transmembrane</keyword>
<organism evidence="2 3">
    <name type="scientific">Mumia zhuanghuii</name>
    <dbReference type="NCBI Taxonomy" id="2585211"/>
    <lineage>
        <taxon>Bacteria</taxon>
        <taxon>Bacillati</taxon>
        <taxon>Actinomycetota</taxon>
        <taxon>Actinomycetes</taxon>
        <taxon>Propionibacteriales</taxon>
        <taxon>Nocardioidaceae</taxon>
        <taxon>Mumia</taxon>
    </lineage>
</organism>
<accession>A0A5Q6S4E5</accession>
<feature type="transmembrane region" description="Helical" evidence="1">
    <location>
        <begin position="55"/>
        <end position="77"/>
    </location>
</feature>
<evidence type="ECO:0000256" key="1">
    <source>
        <dbReference type="SAM" id="Phobius"/>
    </source>
</evidence>
<reference evidence="2 3" key="1">
    <citation type="submission" date="2019-09" db="EMBL/GenBank/DDBJ databases">
        <title>Mumia zhuanghuii sp. nov. isolated from the intestinal contents of plateau pika (Ochotona curzoniae) in the Qinghai-Tibet plateau of China.</title>
        <authorList>
            <person name="Tian Z."/>
        </authorList>
    </citation>
    <scope>NUCLEOTIDE SEQUENCE [LARGE SCALE GENOMIC DNA]</scope>
    <source>
        <strain evidence="3">350</strain>
    </source>
</reference>
<sequence>MAESDQPPPRARVRVTSPHTTLRPHRRRTVVQEIDEETEIGEVYMRSLIRSQLRLALIVSVVVALLVGGLPILFVLVDLDALQVGPVPLPWWILGAAVYPVLFVIGWVFVAASERNERAFSDLVERP</sequence>
<proteinExistence type="predicted"/>
<comment type="caution">
    <text evidence="2">The sequence shown here is derived from an EMBL/GenBank/DDBJ whole genome shotgun (WGS) entry which is preliminary data.</text>
</comment>
<name>A0A5Q6S4E5_9ACTN</name>
<keyword evidence="1" id="KW-0472">Membrane</keyword>
<gene>
    <name evidence="2" type="ORF">FE697_005100</name>
</gene>